<feature type="transmembrane region" description="Helical" evidence="8">
    <location>
        <begin position="29"/>
        <end position="47"/>
    </location>
</feature>
<dbReference type="EMBL" id="BAABKD010000011">
    <property type="protein sequence ID" value="GAA5092932.1"/>
    <property type="molecule type" value="Genomic_DNA"/>
</dbReference>
<evidence type="ECO:0000256" key="5">
    <source>
        <dbReference type="ARBA" id="ARBA00022692"/>
    </source>
</evidence>
<feature type="domain" description="Phosphotransferase system EIIC" evidence="9">
    <location>
        <begin position="28"/>
        <end position="341"/>
    </location>
</feature>
<keyword evidence="2" id="KW-0813">Transport</keyword>
<evidence type="ECO:0000256" key="8">
    <source>
        <dbReference type="SAM" id="Phobius"/>
    </source>
</evidence>
<evidence type="ECO:0000256" key="4">
    <source>
        <dbReference type="ARBA" id="ARBA00022597"/>
    </source>
</evidence>
<accession>A0ABP9M9H3</accession>
<name>A0ABP9M9H3_9BURK</name>
<evidence type="ECO:0000256" key="2">
    <source>
        <dbReference type="ARBA" id="ARBA00022448"/>
    </source>
</evidence>
<feature type="transmembrane region" description="Helical" evidence="8">
    <location>
        <begin position="306"/>
        <end position="329"/>
    </location>
</feature>
<proteinExistence type="predicted"/>
<keyword evidence="3" id="KW-1003">Cell membrane</keyword>
<comment type="subcellular location">
    <subcellularLocation>
        <location evidence="1">Cell membrane</location>
        <topology evidence="1">Multi-pass membrane protein</topology>
    </subcellularLocation>
</comment>
<protein>
    <submittedName>
        <fullName evidence="10">PTS sugar transporter subunit IIC</fullName>
    </submittedName>
</protein>
<evidence type="ECO:0000256" key="7">
    <source>
        <dbReference type="ARBA" id="ARBA00023136"/>
    </source>
</evidence>
<dbReference type="Proteomes" id="UP001500227">
    <property type="component" value="Unassembled WGS sequence"/>
</dbReference>
<reference evidence="11" key="1">
    <citation type="journal article" date="2019" name="Int. J. Syst. Evol. Microbiol.">
        <title>The Global Catalogue of Microorganisms (GCM) 10K type strain sequencing project: providing services to taxonomists for standard genome sequencing and annotation.</title>
        <authorList>
            <consortium name="The Broad Institute Genomics Platform"/>
            <consortium name="The Broad Institute Genome Sequencing Center for Infectious Disease"/>
            <person name="Wu L."/>
            <person name="Ma J."/>
        </authorList>
    </citation>
    <scope>NUCLEOTIDE SEQUENCE [LARGE SCALE GENOMIC DNA]</scope>
    <source>
        <strain evidence="11">JCM 18423</strain>
    </source>
</reference>
<feature type="transmembrane region" description="Helical" evidence="8">
    <location>
        <begin position="59"/>
        <end position="82"/>
    </location>
</feature>
<evidence type="ECO:0000259" key="9">
    <source>
        <dbReference type="Pfam" id="PF13303"/>
    </source>
</evidence>
<evidence type="ECO:0000256" key="3">
    <source>
        <dbReference type="ARBA" id="ARBA00022475"/>
    </source>
</evidence>
<evidence type="ECO:0000256" key="6">
    <source>
        <dbReference type="ARBA" id="ARBA00022989"/>
    </source>
</evidence>
<feature type="transmembrane region" description="Helical" evidence="8">
    <location>
        <begin position="202"/>
        <end position="226"/>
    </location>
</feature>
<feature type="transmembrane region" description="Helical" evidence="8">
    <location>
        <begin position="88"/>
        <end position="115"/>
    </location>
</feature>
<evidence type="ECO:0000313" key="11">
    <source>
        <dbReference type="Proteomes" id="UP001500227"/>
    </source>
</evidence>
<evidence type="ECO:0000313" key="10">
    <source>
        <dbReference type="EMBL" id="GAA5092932.1"/>
    </source>
</evidence>
<feature type="transmembrane region" description="Helical" evidence="8">
    <location>
        <begin position="170"/>
        <end position="190"/>
    </location>
</feature>
<keyword evidence="4 10" id="KW-0762">Sugar transport</keyword>
<organism evidence="10 11">
    <name type="scientific">Paenalcaligenes hermetiae</name>
    <dbReference type="NCBI Taxonomy" id="1157987"/>
    <lineage>
        <taxon>Bacteria</taxon>
        <taxon>Pseudomonadati</taxon>
        <taxon>Pseudomonadota</taxon>
        <taxon>Betaproteobacteria</taxon>
        <taxon>Burkholderiales</taxon>
        <taxon>Alcaligenaceae</taxon>
        <taxon>Paenalcaligenes</taxon>
    </lineage>
</organism>
<keyword evidence="11" id="KW-1185">Reference proteome</keyword>
<keyword evidence="6 8" id="KW-1133">Transmembrane helix</keyword>
<keyword evidence="5 8" id="KW-0812">Transmembrane</keyword>
<keyword evidence="7 8" id="KW-0472">Membrane</keyword>
<sequence length="344" mass="35773">MLTLSLNHMRDFLARKNIEFSIRRYGIETMNYMTLGLFGSLIIGLILKTTGNWLGWDWLVDIGGLAQAGLGAAIGVGVAYGLQAPPMVIFSSAMVGSLAISVGGGPVGAFVAVALSSELSKLVHKTTPIDIIVTPATALITGMLTAQWVASYLGELMRATGQTIEWAMTLQPFFMSIVIAVIMGMVLTGPTSSAAVAISLDLSGLAAGAATVGCCAQMIGFAAMSYKENGTSGLLGIGLGTSMLQLPNIIRNPWIWLPPIMTAALLAPIGTLVFQMKNIPSGAGMGTSGLVGQVGTLAAMGQTSEVWLAIALMHFILPALVCLSISYGLKRCGKIHPGDLTLQA</sequence>
<feature type="transmembrane region" description="Helical" evidence="8">
    <location>
        <begin position="127"/>
        <end position="150"/>
    </location>
</feature>
<dbReference type="Pfam" id="PF13303">
    <property type="entry name" value="PTS_EIIC_2"/>
    <property type="match status" value="1"/>
</dbReference>
<dbReference type="InterPro" id="IPR003352">
    <property type="entry name" value="PTS_EIIC"/>
</dbReference>
<feature type="transmembrane region" description="Helical" evidence="8">
    <location>
        <begin position="254"/>
        <end position="274"/>
    </location>
</feature>
<comment type="caution">
    <text evidence="10">The sequence shown here is derived from an EMBL/GenBank/DDBJ whole genome shotgun (WGS) entry which is preliminary data.</text>
</comment>
<evidence type="ECO:0000256" key="1">
    <source>
        <dbReference type="ARBA" id="ARBA00004651"/>
    </source>
</evidence>
<gene>
    <name evidence="10" type="ORF">GCM10023337_21030</name>
</gene>